<evidence type="ECO:0000256" key="5">
    <source>
        <dbReference type="ARBA" id="ARBA00023180"/>
    </source>
</evidence>
<dbReference type="PANTHER" id="PTHR31265:SF22">
    <property type="entry name" value="DUF642 DOMAIN-CONTAINING PROTEIN"/>
    <property type="match status" value="1"/>
</dbReference>
<keyword evidence="4" id="KW-0732">Signal</keyword>
<evidence type="ECO:0000256" key="4">
    <source>
        <dbReference type="ARBA" id="ARBA00022729"/>
    </source>
</evidence>
<keyword evidence="3" id="KW-0964">Secreted</keyword>
<gene>
    <name evidence="8" type="ORF">POTOM_051492</name>
</gene>
<feature type="transmembrane region" description="Helical" evidence="6">
    <location>
        <begin position="96"/>
        <end position="115"/>
    </location>
</feature>
<dbReference type="Pfam" id="PF04862">
    <property type="entry name" value="DUF642"/>
    <property type="match status" value="2"/>
</dbReference>
<dbReference type="OrthoDB" id="1851446at2759"/>
<accession>A0A8X7Y8K7</accession>
<evidence type="ECO:0000256" key="6">
    <source>
        <dbReference type="SAM" id="Phobius"/>
    </source>
</evidence>
<organism evidence="8 9">
    <name type="scientific">Populus tomentosa</name>
    <name type="common">Chinese white poplar</name>
    <dbReference type="NCBI Taxonomy" id="118781"/>
    <lineage>
        <taxon>Eukaryota</taxon>
        <taxon>Viridiplantae</taxon>
        <taxon>Streptophyta</taxon>
        <taxon>Embryophyta</taxon>
        <taxon>Tracheophyta</taxon>
        <taxon>Spermatophyta</taxon>
        <taxon>Magnoliopsida</taxon>
        <taxon>eudicotyledons</taxon>
        <taxon>Gunneridae</taxon>
        <taxon>Pentapetalae</taxon>
        <taxon>rosids</taxon>
        <taxon>fabids</taxon>
        <taxon>Malpighiales</taxon>
        <taxon>Salicaceae</taxon>
        <taxon>Saliceae</taxon>
        <taxon>Populus</taxon>
    </lineage>
</organism>
<comment type="subcellular location">
    <subcellularLocation>
        <location evidence="1">Secreted</location>
        <location evidence="1">Cell wall</location>
    </subcellularLocation>
</comment>
<feature type="transmembrane region" description="Helical" evidence="6">
    <location>
        <begin position="39"/>
        <end position="63"/>
    </location>
</feature>
<keyword evidence="6" id="KW-0812">Transmembrane</keyword>
<keyword evidence="6" id="KW-0472">Membrane</keyword>
<protein>
    <recommendedName>
        <fullName evidence="7">DUF642 domain-containing protein</fullName>
    </recommendedName>
</protein>
<dbReference type="FunFam" id="2.60.120.260:FF:000031">
    <property type="entry name" value="DUF642 family protein"/>
    <property type="match status" value="1"/>
</dbReference>
<keyword evidence="6" id="KW-1133">Transmembrane helix</keyword>
<evidence type="ECO:0000313" key="9">
    <source>
        <dbReference type="Proteomes" id="UP000886885"/>
    </source>
</evidence>
<dbReference type="Proteomes" id="UP000886885">
    <property type="component" value="Chromosome 16A"/>
</dbReference>
<dbReference type="EMBL" id="JAAWWB010000031">
    <property type="protein sequence ID" value="KAG6744852.1"/>
    <property type="molecule type" value="Genomic_DNA"/>
</dbReference>
<evidence type="ECO:0000256" key="2">
    <source>
        <dbReference type="ARBA" id="ARBA00022512"/>
    </source>
</evidence>
<dbReference type="InterPro" id="IPR006946">
    <property type="entry name" value="DGR2-like_dom"/>
</dbReference>
<feature type="domain" description="DUF642" evidence="7">
    <location>
        <begin position="294"/>
        <end position="460"/>
    </location>
</feature>
<keyword evidence="5" id="KW-0325">Glycoprotein</keyword>
<comment type="caution">
    <text evidence="8">The sequence shown here is derived from an EMBL/GenBank/DDBJ whole genome shotgun (WGS) entry which is preliminary data.</text>
</comment>
<dbReference type="InterPro" id="IPR052437">
    <property type="entry name" value="Pectin_Meth_Modulator"/>
</dbReference>
<name>A0A8X7Y8K7_POPTO</name>
<evidence type="ECO:0000313" key="8">
    <source>
        <dbReference type="EMBL" id="KAG6744852.1"/>
    </source>
</evidence>
<dbReference type="PANTHER" id="PTHR31265">
    <property type="entry name" value="OS02G0527500 PROTEIN-RELATED"/>
    <property type="match status" value="1"/>
</dbReference>
<keyword evidence="2" id="KW-0134">Cell wall</keyword>
<evidence type="ECO:0000256" key="3">
    <source>
        <dbReference type="ARBA" id="ARBA00022525"/>
    </source>
</evidence>
<feature type="domain" description="DUF642" evidence="7">
    <location>
        <begin position="126"/>
        <end position="282"/>
    </location>
</feature>
<evidence type="ECO:0000259" key="7">
    <source>
        <dbReference type="Pfam" id="PF04862"/>
    </source>
</evidence>
<evidence type="ECO:0000256" key="1">
    <source>
        <dbReference type="ARBA" id="ARBA00004191"/>
    </source>
</evidence>
<dbReference type="AlphaFoldDB" id="A0A8X7Y8K7"/>
<reference evidence="8" key="1">
    <citation type="journal article" date="2020" name="bioRxiv">
        <title>Hybrid origin of Populus tomentosa Carr. identified through genome sequencing and phylogenomic analysis.</title>
        <authorList>
            <person name="An X."/>
            <person name="Gao K."/>
            <person name="Chen Z."/>
            <person name="Li J."/>
            <person name="Yang X."/>
            <person name="Yang X."/>
            <person name="Zhou J."/>
            <person name="Guo T."/>
            <person name="Zhao T."/>
            <person name="Huang S."/>
            <person name="Miao D."/>
            <person name="Khan W.U."/>
            <person name="Rao P."/>
            <person name="Ye M."/>
            <person name="Lei B."/>
            <person name="Liao W."/>
            <person name="Wang J."/>
            <person name="Ji L."/>
            <person name="Li Y."/>
            <person name="Guo B."/>
            <person name="Mustafa N.S."/>
            <person name="Li S."/>
            <person name="Yun Q."/>
            <person name="Keller S.R."/>
            <person name="Mao J."/>
            <person name="Zhang R."/>
            <person name="Strauss S.H."/>
        </authorList>
    </citation>
    <scope>NUCLEOTIDE SEQUENCE</scope>
    <source>
        <strain evidence="8">GM15</strain>
        <tissue evidence="8">Leaf</tissue>
    </source>
</reference>
<sequence length="471" mass="52372">MKDPHESRRFMETWDFDFENRGTARHIARLIWCHFNMGCFLLLFTFLRCIQLLSFFSFFYLYYEYISRFFPFFRPTSGLSLPYLGSHYLKSKTHTMALFLSLCIALLFSFCHGLANAAIPPPPLDGLVENGDFEEAPAKSNLNKTVIIGKHSLPKWEINGLVEYVSGGPQPGGFFLAIPRGAHAVRLGNEASISQILTVKPGSVYALTFGATRTCAQDEVLRVSVPGQSSDLPLQTLYSSDGGDTYSLAWKATSKAVKVTFHNPGIQEDPSCGPLLDAVAIKELPPLKRTIGNLVKNGGFEVGPHVFKNFSTGILIPAKQQDLISPLPGWIVESLKPVKYIDKKHFFVPSGFAAIEMVAGRESAIAQVIRTIPNKFYNLTFTIGDAKNACHGSMMVEAFAAKETVKAPYVSQGKGGSKTASLRFQAISDRTRITFYSAYYHNKMHDYGHMCGPVLDDVRVFPTHGRVQVWW</sequence>
<proteinExistence type="predicted"/>
<keyword evidence="9" id="KW-1185">Reference proteome</keyword>